<feature type="compositionally biased region" description="Basic and acidic residues" evidence="4">
    <location>
        <begin position="1239"/>
        <end position="1248"/>
    </location>
</feature>
<protein>
    <recommendedName>
        <fullName evidence="5">RRM domain-containing protein</fullName>
    </recommendedName>
</protein>
<evidence type="ECO:0000313" key="6">
    <source>
        <dbReference type="EMBL" id="CAE8584995.1"/>
    </source>
</evidence>
<dbReference type="InterPro" id="IPR011990">
    <property type="entry name" value="TPR-like_helical_dom_sf"/>
</dbReference>
<dbReference type="PANTHER" id="PTHR47447">
    <property type="entry name" value="OS03G0856100 PROTEIN"/>
    <property type="match status" value="1"/>
</dbReference>
<feature type="domain" description="RRM" evidence="5">
    <location>
        <begin position="1434"/>
        <end position="1512"/>
    </location>
</feature>
<feature type="repeat" description="PPR" evidence="3">
    <location>
        <begin position="217"/>
        <end position="251"/>
    </location>
</feature>
<evidence type="ECO:0000256" key="4">
    <source>
        <dbReference type="SAM" id="MobiDB-lite"/>
    </source>
</evidence>
<evidence type="ECO:0000256" key="3">
    <source>
        <dbReference type="PROSITE-ProRule" id="PRU00708"/>
    </source>
</evidence>
<name>A0A813D8T9_POLGL</name>
<feature type="repeat" description="PPR" evidence="3">
    <location>
        <begin position="287"/>
        <end position="321"/>
    </location>
</feature>
<feature type="region of interest" description="Disordered" evidence="4">
    <location>
        <begin position="1192"/>
        <end position="1292"/>
    </location>
</feature>
<feature type="non-terminal residue" evidence="6">
    <location>
        <position position="1536"/>
    </location>
</feature>
<keyword evidence="2" id="KW-0694">RNA-binding</keyword>
<evidence type="ECO:0000259" key="5">
    <source>
        <dbReference type="PROSITE" id="PS50102"/>
    </source>
</evidence>
<dbReference type="PROSITE" id="PS50102">
    <property type="entry name" value="RRM"/>
    <property type="match status" value="1"/>
</dbReference>
<feature type="compositionally biased region" description="Polar residues" evidence="4">
    <location>
        <begin position="1192"/>
        <end position="1214"/>
    </location>
</feature>
<dbReference type="Gene3D" id="3.30.70.330">
    <property type="match status" value="1"/>
</dbReference>
<organism evidence="6 7">
    <name type="scientific">Polarella glacialis</name>
    <name type="common">Dinoflagellate</name>
    <dbReference type="NCBI Taxonomy" id="89957"/>
    <lineage>
        <taxon>Eukaryota</taxon>
        <taxon>Sar</taxon>
        <taxon>Alveolata</taxon>
        <taxon>Dinophyceae</taxon>
        <taxon>Suessiales</taxon>
        <taxon>Suessiaceae</taxon>
        <taxon>Polarella</taxon>
    </lineage>
</organism>
<evidence type="ECO:0000256" key="1">
    <source>
        <dbReference type="ARBA" id="ARBA00022737"/>
    </source>
</evidence>
<keyword evidence="7" id="KW-1185">Reference proteome</keyword>
<dbReference type="PROSITE" id="PS51375">
    <property type="entry name" value="PPR"/>
    <property type="match status" value="3"/>
</dbReference>
<dbReference type="Proteomes" id="UP000654075">
    <property type="component" value="Unassembled WGS sequence"/>
</dbReference>
<dbReference type="SUPFAM" id="SSF81901">
    <property type="entry name" value="HCP-like"/>
    <property type="match status" value="3"/>
</dbReference>
<evidence type="ECO:0000256" key="2">
    <source>
        <dbReference type="PROSITE-ProRule" id="PRU00176"/>
    </source>
</evidence>
<dbReference type="Pfam" id="PF00076">
    <property type="entry name" value="RRM_1"/>
    <property type="match status" value="1"/>
</dbReference>
<dbReference type="CDD" id="cd12383">
    <property type="entry name" value="RRM_RBM42"/>
    <property type="match status" value="1"/>
</dbReference>
<gene>
    <name evidence="6" type="ORF">PGLA1383_LOCUS3915</name>
</gene>
<dbReference type="EMBL" id="CAJNNV010001409">
    <property type="protein sequence ID" value="CAE8584995.1"/>
    <property type="molecule type" value="Genomic_DNA"/>
</dbReference>
<reference evidence="6" key="1">
    <citation type="submission" date="2021-02" db="EMBL/GenBank/DDBJ databases">
        <authorList>
            <person name="Dougan E. K."/>
            <person name="Rhodes N."/>
            <person name="Thang M."/>
            <person name="Chan C."/>
        </authorList>
    </citation>
    <scope>NUCLEOTIDE SEQUENCE</scope>
</reference>
<dbReference type="OrthoDB" id="1749473at2759"/>
<dbReference type="InterPro" id="IPR035979">
    <property type="entry name" value="RBD_domain_sf"/>
</dbReference>
<dbReference type="PANTHER" id="PTHR47447:SF23">
    <property type="entry name" value="PENTACOTRIPEPTIDE-REPEAT REGION OF PRORP DOMAIN-CONTAINING PROTEIN"/>
    <property type="match status" value="1"/>
</dbReference>
<dbReference type="SMART" id="SM00360">
    <property type="entry name" value="RRM"/>
    <property type="match status" value="1"/>
</dbReference>
<dbReference type="InterPro" id="IPR000504">
    <property type="entry name" value="RRM_dom"/>
</dbReference>
<dbReference type="Pfam" id="PF13812">
    <property type="entry name" value="PPR_3"/>
    <property type="match status" value="2"/>
</dbReference>
<dbReference type="GO" id="GO:0003723">
    <property type="term" value="F:RNA binding"/>
    <property type="evidence" value="ECO:0007669"/>
    <property type="project" value="UniProtKB-UniRule"/>
</dbReference>
<accession>A0A813D8T9</accession>
<proteinExistence type="predicted"/>
<dbReference type="SUPFAM" id="SSF54928">
    <property type="entry name" value="RNA-binding domain, RBD"/>
    <property type="match status" value="1"/>
</dbReference>
<dbReference type="InterPro" id="IPR002885">
    <property type="entry name" value="PPR_rpt"/>
</dbReference>
<feature type="repeat" description="PPR" evidence="3">
    <location>
        <begin position="998"/>
        <end position="1032"/>
    </location>
</feature>
<comment type="caution">
    <text evidence="6">The sequence shown here is derived from an EMBL/GenBank/DDBJ whole genome shotgun (WGS) entry which is preliminary data.</text>
</comment>
<dbReference type="InterPro" id="IPR034215">
    <property type="entry name" value="RBM42_RRM"/>
</dbReference>
<keyword evidence="1" id="KW-0677">Repeat</keyword>
<dbReference type="Gene3D" id="1.25.40.10">
    <property type="entry name" value="Tetratricopeptide repeat domain"/>
    <property type="match status" value="6"/>
</dbReference>
<dbReference type="InterPro" id="IPR012677">
    <property type="entry name" value="Nucleotide-bd_a/b_plait_sf"/>
</dbReference>
<dbReference type="Pfam" id="PF01535">
    <property type="entry name" value="PPR"/>
    <property type="match status" value="2"/>
</dbReference>
<sequence>MPLFVTRTRRRRWRGLVAVSAAAVCLAAIVAFCAFSALLGAAAAPCLAGNPTGRIRWSLFRQAGCQDRQDRLRSAPRGGAAPASLLQRRALPEAAGILSYLGQDISWISAAEAFLIGGISLVLGLGSVFQLDQGGSDGGFHDQGPVGPALGFRYGLAAAAAFRRRMLEGVEIEEVADDFLVDEFKDDVIRTGGTGKIGSVKIPGWIAELKGQGFELDLNTYDTLIETASRSGDLGAAECWFRQAIKMGYKPGSSSIQAMSRAAAQRGDLESAERWFDSALEAGAAPSLDAFTAILDATAQKGDLDAAERWYNRAVDAGITPLAATVDALRRAALTKSDASDVPEDLYDVSILGVDAVDAFSNRAGNSLRPSRGESESFGLGALPAWLEKLQVTLLGIDEETCCELLISASRRGDMTSVESWICKAQELGFTPTSEAFNAVVLAAARKDNLALAERIAEQAAEASVALTPLCYSTLTRVAATQGDLTKAKKWLEVCAESGGRLHVGALNKVISLALSKEDLPAAKLCLLTATRNGTATPDVYTFSLFIVAAAEAGILEGAQEWVSRCKLQGLQPSMAALSALTKASAQKKDHLAAEARLREAIAAGFKPSASTFSCVVRAAACNGDLSRAETLLEMMQSRSLEVEATTFKAVIFAARDHTNLPAAERWFNEASKQGVRPSVSTVGALARITADLVDLPATERWFAVLQEHGLEPDKVVFSALVDASTKSGDLAMAEYWYDEAQKQGCLELEGITYANLIQAAEQQGEAELAERWFQVACRRMANLSDRFVEALLSILVDRGDEASARRWLRRSKEAGIPCNGGTLTGLFMELDRTAAFEACERWLLYAAEVGIEPTATIFDKVISCAIKKLDWKGAERYYQKAIEVGCRPWSGGQFQFGRLVVLAARDKDYVAAKRWCLRGKSAGIEPDVHVLAALLHAAREAGDTGGAEQWFQAALDAGIAATACHYLALVTLHAKDGNLDAAETWLERALQADMKPGLLAYKTLVSAYVWRGDLPSAEKWFERAVRAGLKPDVPTYSALIGGYAMQSGTTWSMARAEELVEAARADGVLLSVRCLSRLLSGHAARGNLELATDCVDSMEQQGVAPAQLEYSQLLQACALSPCLGDDKPGFAERLVREMLRDGLTPGREALRHLSSCLPKGCEGESYAGLCQELGIGSPEVLRQGVPFHTRAASSAVPSASWRQRQQSTESPLRQEQQQQPGEHQKHHFQQQFQPAPKAEQHIAKPEVQKPPVQVAAASSVGGQRSRRLWVPSTEQLGGVRTSSTTSSLDDTDSLHMEQKPLVPTVRVPGFETLQLLQELGAALSLSNAGPSPVGAPVRKVPERAKQRRVAKTSARWEMSENKYFFRPFQINQTCHPRPAMPSEFTSSGAAQAAAQGAVLSDAPKEKKAATTLRKASGKIWRDPTLDDWPKEDYRLFCGDLGNEVTDDLLANAFRKYSSFQKAKVIRDKRTGKTKGYGFVSFSAPEDMVAALRDVNGRYVGNRPVRLKKSSWKDKGVDSEKNANSGLRKLSYCIPQ</sequence>
<evidence type="ECO:0000313" key="7">
    <source>
        <dbReference type="Proteomes" id="UP000654075"/>
    </source>
</evidence>